<proteinExistence type="predicted"/>
<gene>
    <name evidence="4" type="ORF">Bathy09g01490</name>
</gene>
<dbReference type="SUPFAM" id="SSF46934">
    <property type="entry name" value="UBA-like"/>
    <property type="match status" value="1"/>
</dbReference>
<dbReference type="Pfam" id="PF23195">
    <property type="entry name" value="UBQLN1"/>
    <property type="match status" value="1"/>
</dbReference>
<dbReference type="RefSeq" id="XP_007511135.1">
    <property type="nucleotide sequence ID" value="XM_007511073.1"/>
</dbReference>
<dbReference type="Gene3D" id="1.10.8.10">
    <property type="entry name" value="DNA helicase RuvA subunit, C-terminal domain"/>
    <property type="match status" value="1"/>
</dbReference>
<feature type="domain" description="UBA" evidence="2">
    <location>
        <begin position="486"/>
        <end position="532"/>
    </location>
</feature>
<feature type="region of interest" description="Disordered" evidence="1">
    <location>
        <begin position="470"/>
        <end position="489"/>
    </location>
</feature>
<dbReference type="InterPro" id="IPR029071">
    <property type="entry name" value="Ubiquitin-like_domsf"/>
</dbReference>
<dbReference type="GO" id="GO:0006511">
    <property type="term" value="P:ubiquitin-dependent protein catabolic process"/>
    <property type="evidence" value="ECO:0007669"/>
    <property type="project" value="TreeGrafter"/>
</dbReference>
<dbReference type="Proteomes" id="UP000198341">
    <property type="component" value="Chromosome 9"/>
</dbReference>
<dbReference type="eggNOG" id="KOG0010">
    <property type="taxonomic scope" value="Eukaryota"/>
</dbReference>
<dbReference type="InterPro" id="IPR015496">
    <property type="entry name" value="Ubiquilin"/>
</dbReference>
<dbReference type="SUPFAM" id="SSF54236">
    <property type="entry name" value="Ubiquitin-like"/>
    <property type="match status" value="1"/>
</dbReference>
<dbReference type="CDD" id="cd14399">
    <property type="entry name" value="UBA_PLICs"/>
    <property type="match status" value="1"/>
</dbReference>
<dbReference type="Pfam" id="PF00240">
    <property type="entry name" value="ubiquitin"/>
    <property type="match status" value="1"/>
</dbReference>
<organism evidence="4 5">
    <name type="scientific">Bathycoccus prasinos</name>
    <dbReference type="NCBI Taxonomy" id="41875"/>
    <lineage>
        <taxon>Eukaryota</taxon>
        <taxon>Viridiplantae</taxon>
        <taxon>Chlorophyta</taxon>
        <taxon>Mamiellophyceae</taxon>
        <taxon>Mamiellales</taxon>
        <taxon>Bathycoccaceae</taxon>
        <taxon>Bathycoccus</taxon>
    </lineage>
</organism>
<name>K8F3N9_9CHLO</name>
<dbReference type="PROSITE" id="PS50030">
    <property type="entry name" value="UBA"/>
    <property type="match status" value="1"/>
</dbReference>
<feature type="region of interest" description="Disordered" evidence="1">
    <location>
        <begin position="82"/>
        <end position="132"/>
    </location>
</feature>
<dbReference type="InterPro" id="IPR006636">
    <property type="entry name" value="STI1_HS-bd"/>
</dbReference>
<dbReference type="InterPro" id="IPR009060">
    <property type="entry name" value="UBA-like_sf"/>
</dbReference>
<evidence type="ECO:0000313" key="5">
    <source>
        <dbReference type="Proteomes" id="UP000198341"/>
    </source>
</evidence>
<dbReference type="KEGG" id="bpg:Bathy09g01490"/>
<dbReference type="SMART" id="SM00165">
    <property type="entry name" value="UBA"/>
    <property type="match status" value="1"/>
</dbReference>
<dbReference type="GO" id="GO:0005829">
    <property type="term" value="C:cytosol"/>
    <property type="evidence" value="ECO:0007669"/>
    <property type="project" value="TreeGrafter"/>
</dbReference>
<feature type="compositionally biased region" description="Low complexity" evidence="1">
    <location>
        <begin position="321"/>
        <end position="354"/>
    </location>
</feature>
<dbReference type="PROSITE" id="PS50053">
    <property type="entry name" value="UBIQUITIN_2"/>
    <property type="match status" value="1"/>
</dbReference>
<evidence type="ECO:0000259" key="3">
    <source>
        <dbReference type="PROSITE" id="PS50053"/>
    </source>
</evidence>
<dbReference type="PANTHER" id="PTHR10677">
    <property type="entry name" value="UBIQUILIN"/>
    <property type="match status" value="1"/>
</dbReference>
<feature type="domain" description="Ubiquitin-like" evidence="3">
    <location>
        <begin position="15"/>
        <end position="85"/>
    </location>
</feature>
<evidence type="ECO:0008006" key="6">
    <source>
        <dbReference type="Google" id="ProtNLM"/>
    </source>
</evidence>
<dbReference type="SMART" id="SM00727">
    <property type="entry name" value="STI1"/>
    <property type="match status" value="3"/>
</dbReference>
<evidence type="ECO:0000256" key="1">
    <source>
        <dbReference type="SAM" id="MobiDB-lite"/>
    </source>
</evidence>
<dbReference type="GeneID" id="19013656"/>
<protein>
    <recommendedName>
        <fullName evidence="6">Ubiquilin</fullName>
    </recommendedName>
</protein>
<dbReference type="Pfam" id="PF00627">
    <property type="entry name" value="UBA"/>
    <property type="match status" value="1"/>
</dbReference>
<evidence type="ECO:0000313" key="4">
    <source>
        <dbReference type="EMBL" id="CCO66695.1"/>
    </source>
</evidence>
<dbReference type="Gene3D" id="3.10.20.90">
    <property type="entry name" value="Phosphatidylinositol 3-kinase Catalytic Subunit, Chain A, domain 1"/>
    <property type="match status" value="1"/>
</dbReference>
<dbReference type="PANTHER" id="PTHR10677:SF3">
    <property type="entry name" value="FI07626P-RELATED"/>
    <property type="match status" value="1"/>
</dbReference>
<dbReference type="EMBL" id="FO082270">
    <property type="protein sequence ID" value="CCO66695.1"/>
    <property type="molecule type" value="Genomic_DNA"/>
</dbReference>
<dbReference type="InterPro" id="IPR015940">
    <property type="entry name" value="UBA"/>
</dbReference>
<reference evidence="4 5" key="1">
    <citation type="submission" date="2011-10" db="EMBL/GenBank/DDBJ databases">
        <authorList>
            <person name="Genoscope - CEA"/>
        </authorList>
    </citation>
    <scope>NUCLEOTIDE SEQUENCE [LARGE SCALE GENOMIC DNA]</scope>
    <source>
        <strain evidence="4 5">RCC 1105</strain>
    </source>
</reference>
<dbReference type="InterPro" id="IPR000626">
    <property type="entry name" value="Ubiquitin-like_dom"/>
</dbReference>
<dbReference type="AlphaFoldDB" id="K8F3N9"/>
<evidence type="ECO:0000259" key="2">
    <source>
        <dbReference type="PROSITE" id="PS50030"/>
    </source>
</evidence>
<dbReference type="OrthoDB" id="267397at2759"/>
<dbReference type="SMART" id="SM00213">
    <property type="entry name" value="UBQ"/>
    <property type="match status" value="1"/>
</dbReference>
<accession>K8F3N9</accession>
<dbReference type="GO" id="GO:0031593">
    <property type="term" value="F:polyubiquitin modification-dependent protein binding"/>
    <property type="evidence" value="ECO:0007669"/>
    <property type="project" value="TreeGrafter"/>
</dbReference>
<keyword evidence="5" id="KW-1185">Reference proteome</keyword>
<sequence>MSEGGKEEEDKETTISFIVKTSTNPKLEMKNIKLTKLIAELKADLATTLGSEKESIRLIYKGHVLKDEKTIRECSIGEGHAVHLVQSAPKKSPSLTSGGSSGRPPASHNEGGGGGQPTPPRTWMDDANASQRTAQAPDFATLFNSSVLGGGGIGGGGASGSGGFDMFGGGGFGAGGMPNPTPEEIRAIENDPFVRQFMEQAMQDPEVLRPMMQVMEQNPQIQQLMNANPELRQAMQDPENISRALRASRDPNLMREQMAATDRTLANIESHPEGFNALRRMYENVEVPLQNAIQNSQNSEAAANNGAAADANPFASLFGAASSSGNSDAPLPNPWAAANAGTAGASTSQAQQQNPFAGLGGSGGFGGLNIGGGMPDEATMRRQMEAIQNNPALMQMFSQTMSQIASDPNALENLRRSNPEFDAMLRQQPQIAEQMRNPEFLRALADPQTLQAMQHLQRVMGGSAAGGGLGGSPFGGMGAPPSVTPPADPETAYAAQISQLNDMGFFDPAENVRALVATNGNVSAAIERLLNGA</sequence>
<feature type="region of interest" description="Disordered" evidence="1">
    <location>
        <begin position="321"/>
        <end position="362"/>
    </location>
</feature>
<dbReference type="STRING" id="41875.K8F3N9"/>